<evidence type="ECO:0000313" key="3">
    <source>
        <dbReference type="EMBL" id="STR02613.1"/>
    </source>
</evidence>
<feature type="domain" description="ABM" evidence="2">
    <location>
        <begin position="57"/>
        <end position="123"/>
    </location>
</feature>
<dbReference type="GO" id="GO:0004497">
    <property type="term" value="F:monooxygenase activity"/>
    <property type="evidence" value="ECO:0007669"/>
    <property type="project" value="UniProtKB-KW"/>
</dbReference>
<keyword evidence="3" id="KW-0560">Oxidoreductase</keyword>
<dbReference type="InterPro" id="IPR011008">
    <property type="entry name" value="Dimeric_a/b-barrel"/>
</dbReference>
<protein>
    <submittedName>
        <fullName evidence="3">Antibiotic biosynthesis monooxygenase</fullName>
    </submittedName>
</protein>
<dbReference type="Proteomes" id="UP000254293">
    <property type="component" value="Unassembled WGS sequence"/>
</dbReference>
<dbReference type="Pfam" id="PF03992">
    <property type="entry name" value="ABM"/>
    <property type="match status" value="1"/>
</dbReference>
<name>A0A377R2S9_9NEIS</name>
<proteinExistence type="predicted"/>
<evidence type="ECO:0000259" key="2">
    <source>
        <dbReference type="Pfam" id="PF03992"/>
    </source>
</evidence>
<feature type="signal peptide" evidence="1">
    <location>
        <begin position="1"/>
        <end position="26"/>
    </location>
</feature>
<dbReference type="RefSeq" id="WP_115308519.1">
    <property type="nucleotide sequence ID" value="NZ_UGJJ01000002.1"/>
</dbReference>
<evidence type="ECO:0000313" key="4">
    <source>
        <dbReference type="Proteomes" id="UP000254293"/>
    </source>
</evidence>
<sequence length="168" mass="18843">MKFNLKKTALIGASAAAVLFAAVAVAQDAPRFGKGFGKHHSPFSQEAREKWCSPKRVTLINVFEVPKGSEEAAIQSWEKSRDFLARQKGYISTKLHRAIRPDGRFQLVNVAQWASPEEFQAATEKMRRELPDTMPQGTVFHPGLYNVVRSDGEPPFAEKFCQGKKHSR</sequence>
<reference evidence="3 4" key="1">
    <citation type="submission" date="2018-06" db="EMBL/GenBank/DDBJ databases">
        <authorList>
            <consortium name="Pathogen Informatics"/>
            <person name="Doyle S."/>
        </authorList>
    </citation>
    <scope>NUCLEOTIDE SEQUENCE [LARGE SCALE GENOMIC DNA]</scope>
    <source>
        <strain evidence="3 4">NCTC13336</strain>
    </source>
</reference>
<feature type="chain" id="PRO_5016606224" evidence="1">
    <location>
        <begin position="27"/>
        <end position="168"/>
    </location>
</feature>
<keyword evidence="1" id="KW-0732">Signal</keyword>
<dbReference type="Gene3D" id="3.30.70.100">
    <property type="match status" value="1"/>
</dbReference>
<gene>
    <name evidence="3" type="ORF">NCTC13336_01490</name>
</gene>
<evidence type="ECO:0000256" key="1">
    <source>
        <dbReference type="SAM" id="SignalP"/>
    </source>
</evidence>
<accession>A0A377R2S9</accession>
<keyword evidence="3" id="KW-0503">Monooxygenase</keyword>
<dbReference type="InterPro" id="IPR007138">
    <property type="entry name" value="ABM_dom"/>
</dbReference>
<dbReference type="EMBL" id="UGJJ01000002">
    <property type="protein sequence ID" value="STR02613.1"/>
    <property type="molecule type" value="Genomic_DNA"/>
</dbReference>
<keyword evidence="4" id="KW-1185">Reference proteome</keyword>
<dbReference type="OrthoDB" id="1494517at2"/>
<dbReference type="AlphaFoldDB" id="A0A377R2S9"/>
<organism evidence="3 4">
    <name type="scientific">Kingella potus</name>
    <dbReference type="NCBI Taxonomy" id="265175"/>
    <lineage>
        <taxon>Bacteria</taxon>
        <taxon>Pseudomonadati</taxon>
        <taxon>Pseudomonadota</taxon>
        <taxon>Betaproteobacteria</taxon>
        <taxon>Neisseriales</taxon>
        <taxon>Neisseriaceae</taxon>
        <taxon>Kingella</taxon>
    </lineage>
</organism>
<dbReference type="SUPFAM" id="SSF54909">
    <property type="entry name" value="Dimeric alpha+beta barrel"/>
    <property type="match status" value="1"/>
</dbReference>